<evidence type="ECO:0000256" key="1">
    <source>
        <dbReference type="SAM" id="MobiDB-lite"/>
    </source>
</evidence>
<name>A0A1H2TN09_HALVA</name>
<evidence type="ECO:0000313" key="2">
    <source>
        <dbReference type="EMBL" id="SDW45386.1"/>
    </source>
</evidence>
<dbReference type="EMBL" id="FNOF01000003">
    <property type="protein sequence ID" value="SDW45386.1"/>
    <property type="molecule type" value="Genomic_DNA"/>
</dbReference>
<feature type="compositionally biased region" description="Polar residues" evidence="1">
    <location>
        <begin position="191"/>
        <end position="201"/>
    </location>
</feature>
<gene>
    <name evidence="2" type="ORF">SAMN05443574_103316</name>
</gene>
<dbReference type="Proteomes" id="UP000182573">
    <property type="component" value="Unassembled WGS sequence"/>
</dbReference>
<dbReference type="STRING" id="28442.SAMN05443574_103316"/>
<accession>A0A1H2TN09</accession>
<reference evidence="2 3" key="1">
    <citation type="submission" date="2016-10" db="EMBL/GenBank/DDBJ databases">
        <authorList>
            <person name="de Groot N.N."/>
        </authorList>
    </citation>
    <scope>NUCLEOTIDE SEQUENCE [LARGE SCALE GENOMIC DNA]</scope>
    <source>
        <strain evidence="2 3">DSM 3756</strain>
    </source>
</reference>
<proteinExistence type="predicted"/>
<dbReference type="RefSeq" id="WP_004515148.1">
    <property type="nucleotide sequence ID" value="NZ_FNOF01000003.1"/>
</dbReference>
<feature type="region of interest" description="Disordered" evidence="1">
    <location>
        <begin position="191"/>
        <end position="211"/>
    </location>
</feature>
<dbReference type="AlphaFoldDB" id="A0A1H2TN09"/>
<protein>
    <recommendedName>
        <fullName evidence="4">Transglutaminase-like superfamily protein</fullName>
    </recommendedName>
</protein>
<evidence type="ECO:0000313" key="3">
    <source>
        <dbReference type="Proteomes" id="UP000182573"/>
    </source>
</evidence>
<organism evidence="2 3">
    <name type="scientific">Haloarcula vallismortis</name>
    <name type="common">Halobacterium vallismortis</name>
    <dbReference type="NCBI Taxonomy" id="28442"/>
    <lineage>
        <taxon>Archaea</taxon>
        <taxon>Methanobacteriati</taxon>
        <taxon>Methanobacteriota</taxon>
        <taxon>Stenosarchaea group</taxon>
        <taxon>Halobacteria</taxon>
        <taxon>Halobacteriales</taxon>
        <taxon>Haloarculaceae</taxon>
        <taxon>Haloarcula</taxon>
    </lineage>
</organism>
<sequence>MVNYKQKLRPGKFRYIADEIDSRFHTSTPDEYRNAAVLHKIASEELDYHRSGSTVEKPEKMVVNRSGDCQDQTVLLGSMLLAAGLDIYMVILGKKGEDQCHILPLVHLPETPLEKDTDEVRNTYEELFDSRPSKILWLEVDNKKYYFADSEFSDHIGDADLLMRNYIEETSSGWEFYDKVAEFFVDSSGSTIRTSGGNSSPVRPRNHSGGRVGFFDQIDAAIEQFCEN</sequence>
<evidence type="ECO:0008006" key="4">
    <source>
        <dbReference type="Google" id="ProtNLM"/>
    </source>
</evidence>
<dbReference type="Gene3D" id="3.10.620.30">
    <property type="match status" value="1"/>
</dbReference>